<dbReference type="Pfam" id="PF00059">
    <property type="entry name" value="Lectin_C"/>
    <property type="match status" value="1"/>
</dbReference>
<dbReference type="InterPro" id="IPR016186">
    <property type="entry name" value="C-type_lectin-like/link_sf"/>
</dbReference>
<evidence type="ECO:0000313" key="3">
    <source>
        <dbReference type="Proteomes" id="UP000887540"/>
    </source>
</evidence>
<dbReference type="Gene3D" id="3.10.100.10">
    <property type="entry name" value="Mannose-Binding Protein A, subunit A"/>
    <property type="match status" value="1"/>
</dbReference>
<dbReference type="InterPro" id="IPR018378">
    <property type="entry name" value="C-type_lectin_CS"/>
</dbReference>
<accession>A0A914DSP7</accession>
<sequence length="332" mass="37778">MAECWFNCTNPNYFGMPVMIFPSAADGGGWDSMLVDGNMSYAADDGSMLTPDYPWVWIESSLGSDPTNITMWCNEFDIADIGSTPSDPTDPNTFYLNSYANFIDFQLSINYTLQYFDYWPDDNRNPFLARLIPIEYYSINGLRLNSNFQPISPTNPIVNSRLDCPSGWYYGTVAEKCYYFGFQDVEWGINADLCPGSSTLVSIDSAFENNEIQSLGRALSRCAGGFIGLTTWGVPGVTTWHWGNNDSSPYRNWKQGYPINDNVYPGWATCAVMEWSSGKWMNDDCNIGRCYICQMSKGLFLEKAHKRQKDGQQNERAMNKRFARYHQKMNKD</sequence>
<protein>
    <submittedName>
        <fullName evidence="4">C-type lectin domain-containing protein</fullName>
    </submittedName>
</protein>
<keyword evidence="3" id="KW-1185">Reference proteome</keyword>
<evidence type="ECO:0000313" key="4">
    <source>
        <dbReference type="WBParaSite" id="ACRNAN_scaffold371.g28928.t1"/>
    </source>
</evidence>
<dbReference type="Proteomes" id="UP000887540">
    <property type="component" value="Unplaced"/>
</dbReference>
<dbReference type="SMART" id="SM00034">
    <property type="entry name" value="CLECT"/>
    <property type="match status" value="1"/>
</dbReference>
<feature type="domain" description="C-type lectin" evidence="2">
    <location>
        <begin position="173"/>
        <end position="294"/>
    </location>
</feature>
<dbReference type="PROSITE" id="PS00615">
    <property type="entry name" value="C_TYPE_LECTIN_1"/>
    <property type="match status" value="1"/>
</dbReference>
<organism evidence="3 4">
    <name type="scientific">Acrobeloides nanus</name>
    <dbReference type="NCBI Taxonomy" id="290746"/>
    <lineage>
        <taxon>Eukaryota</taxon>
        <taxon>Metazoa</taxon>
        <taxon>Ecdysozoa</taxon>
        <taxon>Nematoda</taxon>
        <taxon>Chromadorea</taxon>
        <taxon>Rhabditida</taxon>
        <taxon>Tylenchina</taxon>
        <taxon>Cephalobomorpha</taxon>
        <taxon>Cephaloboidea</taxon>
        <taxon>Cephalobidae</taxon>
        <taxon>Acrobeloides</taxon>
    </lineage>
</organism>
<dbReference type="InterPro" id="IPR016187">
    <property type="entry name" value="CTDL_fold"/>
</dbReference>
<evidence type="ECO:0000256" key="1">
    <source>
        <dbReference type="ARBA" id="ARBA00023157"/>
    </source>
</evidence>
<dbReference type="WBParaSite" id="ACRNAN_scaffold371.g28928.t1">
    <property type="protein sequence ID" value="ACRNAN_scaffold371.g28928.t1"/>
    <property type="gene ID" value="ACRNAN_scaffold371.g28928"/>
</dbReference>
<proteinExistence type="predicted"/>
<reference evidence="4" key="1">
    <citation type="submission" date="2022-11" db="UniProtKB">
        <authorList>
            <consortium name="WormBaseParasite"/>
        </authorList>
    </citation>
    <scope>IDENTIFICATION</scope>
</reference>
<name>A0A914DSP7_9BILA</name>
<dbReference type="SUPFAM" id="SSF56436">
    <property type="entry name" value="C-type lectin-like"/>
    <property type="match status" value="1"/>
</dbReference>
<dbReference type="InterPro" id="IPR001304">
    <property type="entry name" value="C-type_lectin-like"/>
</dbReference>
<dbReference type="PROSITE" id="PS50041">
    <property type="entry name" value="C_TYPE_LECTIN_2"/>
    <property type="match status" value="1"/>
</dbReference>
<dbReference type="CDD" id="cd00037">
    <property type="entry name" value="CLECT"/>
    <property type="match status" value="1"/>
</dbReference>
<keyword evidence="1" id="KW-1015">Disulfide bond</keyword>
<dbReference type="AlphaFoldDB" id="A0A914DSP7"/>
<evidence type="ECO:0000259" key="2">
    <source>
        <dbReference type="PROSITE" id="PS50041"/>
    </source>
</evidence>